<evidence type="ECO:0000256" key="2">
    <source>
        <dbReference type="ARBA" id="ARBA00022448"/>
    </source>
</evidence>
<dbReference type="Pfam" id="PF00858">
    <property type="entry name" value="ASC"/>
    <property type="match status" value="1"/>
</dbReference>
<keyword evidence="3 11" id="KW-0894">Sodium channel</keyword>
<dbReference type="EnsemblMetazoa" id="XM_038194076.1">
    <property type="protein sequence ID" value="XP_038050004.1"/>
    <property type="gene ID" value="LOC119723431"/>
</dbReference>
<keyword evidence="4 11" id="KW-0812">Transmembrane</keyword>
<organism evidence="13 14">
    <name type="scientific">Patiria miniata</name>
    <name type="common">Bat star</name>
    <name type="synonym">Asterina miniata</name>
    <dbReference type="NCBI Taxonomy" id="46514"/>
    <lineage>
        <taxon>Eukaryota</taxon>
        <taxon>Metazoa</taxon>
        <taxon>Echinodermata</taxon>
        <taxon>Eleutherozoa</taxon>
        <taxon>Asterozoa</taxon>
        <taxon>Asteroidea</taxon>
        <taxon>Valvatacea</taxon>
        <taxon>Valvatida</taxon>
        <taxon>Asterinidae</taxon>
        <taxon>Patiria</taxon>
    </lineage>
</organism>
<evidence type="ECO:0000256" key="3">
    <source>
        <dbReference type="ARBA" id="ARBA00022461"/>
    </source>
</evidence>
<dbReference type="OrthoDB" id="6502088at2759"/>
<keyword evidence="2 11" id="KW-0813">Transport</keyword>
<evidence type="ECO:0000256" key="10">
    <source>
        <dbReference type="ARBA" id="ARBA00023303"/>
    </source>
</evidence>
<protein>
    <submittedName>
        <fullName evidence="13">Uncharacterized protein</fullName>
    </submittedName>
</protein>
<evidence type="ECO:0000313" key="13">
    <source>
        <dbReference type="EnsemblMetazoa" id="XP_038050004.1"/>
    </source>
</evidence>
<keyword evidence="10 11" id="KW-0407">Ion channel</keyword>
<dbReference type="GeneID" id="119723431"/>
<evidence type="ECO:0000256" key="4">
    <source>
        <dbReference type="ARBA" id="ARBA00022692"/>
    </source>
</evidence>
<dbReference type="PANTHER" id="PTHR11690:SF222">
    <property type="entry name" value="AMILORIDE-SENSITIVE SODIUM CHANNEL SUBUNIT GAMMA"/>
    <property type="match status" value="1"/>
</dbReference>
<dbReference type="GO" id="GO:0005886">
    <property type="term" value="C:plasma membrane"/>
    <property type="evidence" value="ECO:0007669"/>
    <property type="project" value="TreeGrafter"/>
</dbReference>
<accession>A0A913ZEV8</accession>
<keyword evidence="6" id="KW-0915">Sodium</keyword>
<keyword evidence="7 11" id="KW-0406">Ion transport</keyword>
<evidence type="ECO:0000256" key="12">
    <source>
        <dbReference type="SAM" id="Phobius"/>
    </source>
</evidence>
<dbReference type="PRINTS" id="PR01078">
    <property type="entry name" value="AMINACHANNEL"/>
</dbReference>
<evidence type="ECO:0000256" key="11">
    <source>
        <dbReference type="RuleBase" id="RU000679"/>
    </source>
</evidence>
<comment type="subcellular location">
    <subcellularLocation>
        <location evidence="1">Membrane</location>
        <topology evidence="1">Multi-pass membrane protein</topology>
    </subcellularLocation>
</comment>
<proteinExistence type="inferred from homology"/>
<evidence type="ECO:0000256" key="9">
    <source>
        <dbReference type="ARBA" id="ARBA00023201"/>
    </source>
</evidence>
<comment type="similarity">
    <text evidence="11">Belongs to the amiloride-sensitive sodium channel (TC 1.A.6) family.</text>
</comment>
<sequence length="474" mass="52738">MADDPSHKTGSVGEEPSLEYQFATTTTLHGIGRVADSSGARAKIPWVLALLIAGGFCAFVTIDRTQAYLKFEANTNVIVEFHKTLEFPAVTICNYNRFMNSKISEDEKKYVSHLLELNEDLYGEDDDFNATAYDILFDDEFNYTHFALATGFALDDSLIQCDWKGVPYSCKVGNFSSFYSPSHGQCYTFTTHSTHQKLAQSQQGTGNGLQLIVNIQQNEYTETVSSGHVEAGLRFAIHPPDELPLIDTMGLSASPGFHTYASMRLVRHINLPKPWGVCGTEATEESRKYSRNTCLRNCRRDAIIKRCSCQPLGYERAVKSDSSLVPLCDIEQFNCVMKALEVHRSLVSLSECTCPIACDYVTYETTLSTAKYPSQSVSTEIDRAFQGDADISDGYVKENFVYLDVYYSELSTITYEQVQAMPFTALLGDLGGQLGLFLGASVITGVELLDYILRRLNLLILRVKTKKKVQSGNS</sequence>
<dbReference type="Gene3D" id="2.60.470.10">
    <property type="entry name" value="Acid-sensing ion channels like domains"/>
    <property type="match status" value="1"/>
</dbReference>
<keyword evidence="9 11" id="KW-0739">Sodium transport</keyword>
<dbReference type="AlphaFoldDB" id="A0A913ZEV8"/>
<keyword evidence="5 12" id="KW-1133">Transmembrane helix</keyword>
<dbReference type="PANTHER" id="PTHR11690">
    <property type="entry name" value="AMILORIDE-SENSITIVE SODIUM CHANNEL-RELATED"/>
    <property type="match status" value="1"/>
</dbReference>
<name>A0A913ZEV8_PATMI</name>
<dbReference type="InterPro" id="IPR001873">
    <property type="entry name" value="ENaC"/>
</dbReference>
<feature type="transmembrane region" description="Helical" evidence="12">
    <location>
        <begin position="44"/>
        <end position="62"/>
    </location>
</feature>
<dbReference type="OMA" id="ITEFAYY"/>
<keyword evidence="8 12" id="KW-0472">Membrane</keyword>
<evidence type="ECO:0000256" key="5">
    <source>
        <dbReference type="ARBA" id="ARBA00022989"/>
    </source>
</evidence>
<evidence type="ECO:0000256" key="1">
    <source>
        <dbReference type="ARBA" id="ARBA00004141"/>
    </source>
</evidence>
<dbReference type="RefSeq" id="XP_038050004.1">
    <property type="nucleotide sequence ID" value="XM_038194076.1"/>
</dbReference>
<keyword evidence="14" id="KW-1185">Reference proteome</keyword>
<dbReference type="Proteomes" id="UP000887568">
    <property type="component" value="Unplaced"/>
</dbReference>
<dbReference type="GO" id="GO:0015280">
    <property type="term" value="F:ligand-gated sodium channel activity"/>
    <property type="evidence" value="ECO:0007669"/>
    <property type="project" value="TreeGrafter"/>
</dbReference>
<evidence type="ECO:0000256" key="6">
    <source>
        <dbReference type="ARBA" id="ARBA00023053"/>
    </source>
</evidence>
<reference evidence="13" key="1">
    <citation type="submission" date="2022-11" db="UniProtKB">
        <authorList>
            <consortium name="EnsemblMetazoa"/>
        </authorList>
    </citation>
    <scope>IDENTIFICATION</scope>
</reference>
<evidence type="ECO:0000313" key="14">
    <source>
        <dbReference type="Proteomes" id="UP000887568"/>
    </source>
</evidence>
<dbReference type="Gene3D" id="1.10.287.770">
    <property type="entry name" value="YojJ-like"/>
    <property type="match status" value="1"/>
</dbReference>
<evidence type="ECO:0000256" key="8">
    <source>
        <dbReference type="ARBA" id="ARBA00023136"/>
    </source>
</evidence>
<evidence type="ECO:0000256" key="7">
    <source>
        <dbReference type="ARBA" id="ARBA00023065"/>
    </source>
</evidence>